<dbReference type="PANTHER" id="PTHR11360">
    <property type="entry name" value="MONOCARBOXYLATE TRANSPORTER"/>
    <property type="match status" value="1"/>
</dbReference>
<feature type="transmembrane region" description="Helical" evidence="3">
    <location>
        <begin position="167"/>
        <end position="187"/>
    </location>
</feature>
<sequence>MVDSSPNTPALKTAEQDWYTNDGFENDTVGGHSHDDNSDGDENEISSKHIEELSERGAGEENGYSGKQSKLTLESPSWSFPDSKRASIERSPRVQTDRCIDWLVVLASFFIHFIVGGILNSFGVFYITLLNEFEESKSATSWVGSIQVAVTWGPIASALSDKIGHRAVGVIGSVLAATGFGVSSLASNLPFLILTYGVMSGLGLALMWFPGIVSVQDHFNKRKSLAMGVAVCGSGVGIFAMAPCIEILIKTISWRYALLVLAGASLSGVGFSILLFPPELKFNEGIEKEPTLSFTDKTRKCSKNMFHISLLRRADVVVWLLCHLIIQIGFVVLRTYIPDIAVGMGIEVNNAAFLVSIVGITSTVSRVVMGVIADFRCANRRYMLGTSVMIAGVMVAILPFMKEYGVIATVCTFYGLSFGTIISLTAVVLRDLVGIEKLGPAFGLTMLAKGLGSLLLSAGGSLYDLFGSYDVTFYITGSLLFVAGGILLLLPWIRELQGRCCYHGSANITTETGL</sequence>
<feature type="transmembrane region" description="Helical" evidence="3">
    <location>
        <begin position="352"/>
        <end position="375"/>
    </location>
</feature>
<feature type="transmembrane region" description="Helical" evidence="3">
    <location>
        <begin position="139"/>
        <end position="160"/>
    </location>
</feature>
<dbReference type="GO" id="GO:0016020">
    <property type="term" value="C:membrane"/>
    <property type="evidence" value="ECO:0007669"/>
    <property type="project" value="UniProtKB-SubCell"/>
</dbReference>
<dbReference type="Gene3D" id="1.20.1250.20">
    <property type="entry name" value="MFS general substrate transporter like domains"/>
    <property type="match status" value="2"/>
</dbReference>
<feature type="transmembrane region" description="Helical" evidence="3">
    <location>
        <begin position="407"/>
        <end position="429"/>
    </location>
</feature>
<proteinExistence type="predicted"/>
<dbReference type="Pfam" id="PF07690">
    <property type="entry name" value="MFS_1"/>
    <property type="match status" value="1"/>
</dbReference>
<gene>
    <name evidence="6" type="primary">LOC106159093</name>
</gene>
<feature type="transmembrane region" description="Helical" evidence="3">
    <location>
        <begin position="471"/>
        <end position="490"/>
    </location>
</feature>
<keyword evidence="5" id="KW-1185">Reference proteome</keyword>
<dbReference type="PROSITE" id="PS50850">
    <property type="entry name" value="MFS"/>
    <property type="match status" value="1"/>
</dbReference>
<dbReference type="InterPro" id="IPR050327">
    <property type="entry name" value="Proton-linked_MCT"/>
</dbReference>
<evidence type="ECO:0000313" key="6">
    <source>
        <dbReference type="RefSeq" id="XP_013390728.1"/>
    </source>
</evidence>
<reference evidence="6" key="1">
    <citation type="submission" date="2025-08" db="UniProtKB">
        <authorList>
            <consortium name="RefSeq"/>
        </authorList>
    </citation>
    <scope>IDENTIFICATION</scope>
    <source>
        <tissue evidence="6">Gonads</tissue>
    </source>
</reference>
<feature type="transmembrane region" description="Helical" evidence="3">
    <location>
        <begin position="382"/>
        <end position="401"/>
    </location>
</feature>
<dbReference type="Proteomes" id="UP000085678">
    <property type="component" value="Unplaced"/>
</dbReference>
<evidence type="ECO:0000256" key="3">
    <source>
        <dbReference type="SAM" id="Phobius"/>
    </source>
</evidence>
<dbReference type="GeneID" id="106159093"/>
<dbReference type="GO" id="GO:0008028">
    <property type="term" value="F:monocarboxylic acid transmembrane transporter activity"/>
    <property type="evidence" value="ECO:0007669"/>
    <property type="project" value="TreeGrafter"/>
</dbReference>
<feature type="domain" description="Major facilitator superfamily (MFS) profile" evidence="4">
    <location>
        <begin position="101"/>
        <end position="495"/>
    </location>
</feature>
<feature type="transmembrane region" description="Helical" evidence="3">
    <location>
        <begin position="255"/>
        <end position="276"/>
    </location>
</feature>
<dbReference type="SUPFAM" id="SSF103473">
    <property type="entry name" value="MFS general substrate transporter"/>
    <property type="match status" value="1"/>
</dbReference>
<dbReference type="OrthoDB" id="6509908at2759"/>
<evidence type="ECO:0000256" key="2">
    <source>
        <dbReference type="SAM" id="MobiDB-lite"/>
    </source>
</evidence>
<feature type="transmembrane region" description="Helical" evidence="3">
    <location>
        <begin position="316"/>
        <end position="337"/>
    </location>
</feature>
<dbReference type="InterPro" id="IPR020846">
    <property type="entry name" value="MFS_dom"/>
</dbReference>
<protein>
    <submittedName>
        <fullName evidence="6">Monocarboxylate transporter 13-like</fullName>
    </submittedName>
</protein>
<keyword evidence="3" id="KW-1133">Transmembrane helix</keyword>
<evidence type="ECO:0000259" key="4">
    <source>
        <dbReference type="PROSITE" id="PS50850"/>
    </source>
</evidence>
<feature type="compositionally biased region" description="Basic and acidic residues" evidence="2">
    <location>
        <begin position="45"/>
        <end position="59"/>
    </location>
</feature>
<dbReference type="CDD" id="cd17352">
    <property type="entry name" value="MFS_MCT_SLC16"/>
    <property type="match status" value="1"/>
</dbReference>
<name>A0A1S3HXJ0_LINAN</name>
<feature type="transmembrane region" description="Helical" evidence="3">
    <location>
        <begin position="100"/>
        <end position="127"/>
    </location>
</feature>
<keyword evidence="3" id="KW-0472">Membrane</keyword>
<organism evidence="5 6">
    <name type="scientific">Lingula anatina</name>
    <name type="common">Brachiopod</name>
    <name type="synonym">Lingula unguis</name>
    <dbReference type="NCBI Taxonomy" id="7574"/>
    <lineage>
        <taxon>Eukaryota</taxon>
        <taxon>Metazoa</taxon>
        <taxon>Spiralia</taxon>
        <taxon>Lophotrochozoa</taxon>
        <taxon>Brachiopoda</taxon>
        <taxon>Linguliformea</taxon>
        <taxon>Lingulata</taxon>
        <taxon>Lingulida</taxon>
        <taxon>Linguloidea</taxon>
        <taxon>Lingulidae</taxon>
        <taxon>Lingula</taxon>
    </lineage>
</organism>
<evidence type="ECO:0000256" key="1">
    <source>
        <dbReference type="ARBA" id="ARBA00004141"/>
    </source>
</evidence>
<feature type="compositionally biased region" description="Polar residues" evidence="2">
    <location>
        <begin position="65"/>
        <end position="80"/>
    </location>
</feature>
<dbReference type="RefSeq" id="XP_013390728.1">
    <property type="nucleotide sequence ID" value="XM_013535274.1"/>
</dbReference>
<comment type="subcellular location">
    <subcellularLocation>
        <location evidence="1">Membrane</location>
        <topology evidence="1">Multi-pass membrane protein</topology>
    </subcellularLocation>
</comment>
<dbReference type="KEGG" id="lak:106159093"/>
<feature type="compositionally biased region" description="Polar residues" evidence="2">
    <location>
        <begin position="1"/>
        <end position="10"/>
    </location>
</feature>
<dbReference type="PANTHER" id="PTHR11360:SF284">
    <property type="entry name" value="EG:103B4.3 PROTEIN-RELATED"/>
    <property type="match status" value="1"/>
</dbReference>
<keyword evidence="3" id="KW-0812">Transmembrane</keyword>
<evidence type="ECO:0000313" key="5">
    <source>
        <dbReference type="Proteomes" id="UP000085678"/>
    </source>
</evidence>
<feature type="transmembrane region" description="Helical" evidence="3">
    <location>
        <begin position="193"/>
        <end position="213"/>
    </location>
</feature>
<feature type="transmembrane region" description="Helical" evidence="3">
    <location>
        <begin position="441"/>
        <end position="459"/>
    </location>
</feature>
<feature type="region of interest" description="Disordered" evidence="2">
    <location>
        <begin position="1"/>
        <end position="86"/>
    </location>
</feature>
<feature type="transmembrane region" description="Helical" evidence="3">
    <location>
        <begin position="225"/>
        <end position="249"/>
    </location>
</feature>
<accession>A0A1S3HXJ0</accession>
<dbReference type="AlphaFoldDB" id="A0A1S3HXJ0"/>
<dbReference type="InParanoid" id="A0A1S3HXJ0"/>
<dbReference type="InterPro" id="IPR036259">
    <property type="entry name" value="MFS_trans_sf"/>
</dbReference>
<dbReference type="InterPro" id="IPR011701">
    <property type="entry name" value="MFS"/>
</dbReference>